<evidence type="ECO:0000313" key="6">
    <source>
        <dbReference type="EMBL" id="PIZ35235.1"/>
    </source>
</evidence>
<dbReference type="GO" id="GO:0030170">
    <property type="term" value="F:pyridoxal phosphate binding"/>
    <property type="evidence" value="ECO:0007669"/>
    <property type="project" value="UniProtKB-UniRule"/>
</dbReference>
<dbReference type="Pfam" id="PF01168">
    <property type="entry name" value="Ala_racemase_N"/>
    <property type="match status" value="1"/>
</dbReference>
<dbReference type="PIRSF" id="PIRSF004848">
    <property type="entry name" value="YBL036c_PLPDEIII"/>
    <property type="match status" value="1"/>
</dbReference>
<dbReference type="InterPro" id="IPR029066">
    <property type="entry name" value="PLP-binding_barrel"/>
</dbReference>
<protein>
    <recommendedName>
        <fullName evidence="2">Pyridoxal phosphate homeostasis protein</fullName>
        <shortName evidence="2">PLP homeostasis protein</shortName>
    </recommendedName>
</protein>
<evidence type="ECO:0000256" key="1">
    <source>
        <dbReference type="ARBA" id="ARBA00022898"/>
    </source>
</evidence>
<comment type="function">
    <text evidence="2">Pyridoxal 5'-phosphate (PLP)-binding protein, which is involved in PLP homeostasis.</text>
</comment>
<dbReference type="RefSeq" id="WP_286679018.1">
    <property type="nucleotide sequence ID" value="NZ_MNXI01000121.1"/>
</dbReference>
<dbReference type="InterPro" id="IPR011078">
    <property type="entry name" value="PyrdxlP_homeostasis"/>
</dbReference>
<dbReference type="Proteomes" id="UP000230956">
    <property type="component" value="Unassembled WGS sequence"/>
</dbReference>
<evidence type="ECO:0000313" key="7">
    <source>
        <dbReference type="Proteomes" id="UP000230956"/>
    </source>
</evidence>
<feature type="domain" description="Alanine racemase N-terminal" evidence="5">
    <location>
        <begin position="27"/>
        <end position="222"/>
    </location>
</feature>
<dbReference type="FunFam" id="3.20.20.10:FF:000018">
    <property type="entry name" value="Pyridoxal phosphate homeostasis protein"/>
    <property type="match status" value="1"/>
</dbReference>
<dbReference type="SUPFAM" id="SSF51419">
    <property type="entry name" value="PLP-binding barrel"/>
    <property type="match status" value="1"/>
</dbReference>
<dbReference type="PANTHER" id="PTHR10146:SF14">
    <property type="entry name" value="PYRIDOXAL PHOSPHATE HOMEOSTASIS PROTEIN"/>
    <property type="match status" value="1"/>
</dbReference>
<comment type="similarity">
    <text evidence="2 4">Belongs to the pyridoxal phosphate-binding protein YggS/PROSC family.</text>
</comment>
<dbReference type="HAMAP" id="MF_02087">
    <property type="entry name" value="PLP_homeostasis"/>
    <property type="match status" value="1"/>
</dbReference>
<evidence type="ECO:0000256" key="3">
    <source>
        <dbReference type="PIRSR" id="PIRSR004848-1"/>
    </source>
</evidence>
<gene>
    <name evidence="6" type="ORF">COY37_10635</name>
</gene>
<proteinExistence type="inferred from homology"/>
<feature type="modified residue" description="N6-(pyridoxal phosphate)lysine" evidence="2 3">
    <location>
        <position position="35"/>
    </location>
</feature>
<keyword evidence="1 2" id="KW-0663">Pyridoxal phosphate</keyword>
<reference evidence="7" key="1">
    <citation type="submission" date="2017-09" db="EMBL/GenBank/DDBJ databases">
        <title>Depth-based differentiation of microbial function through sediment-hosted aquifers and enrichment of novel symbionts in the deep terrestrial subsurface.</title>
        <authorList>
            <person name="Probst A.J."/>
            <person name="Ladd B."/>
            <person name="Jarett J.K."/>
            <person name="Geller-Mcgrath D.E."/>
            <person name="Sieber C.M.K."/>
            <person name="Emerson J.B."/>
            <person name="Anantharaman K."/>
            <person name="Thomas B.C."/>
            <person name="Malmstrom R."/>
            <person name="Stieglmeier M."/>
            <person name="Klingl A."/>
            <person name="Woyke T."/>
            <person name="Ryan C.M."/>
            <person name="Banfield J.F."/>
        </authorList>
    </citation>
    <scope>NUCLEOTIDE SEQUENCE [LARGE SCALE GENOMIC DNA]</scope>
</reference>
<sequence length="224" mass="25198">MSIDENIRSVRKRIEGAAKRSGRSPDEITLVAVTKNHTVSEIQQVINSAVTNLGENRVQELLPKREALGDVVAWHFIGHLQRNKVKYIIPLIYLIQSVDSIALAREINKQCRELGKVQDVLLEVNVSGEASKYGFSPEEVLFAVDELARFKNVQIKGLMMMAPFISDIGLLRLYFAKMKELFDNLSKRQGPNFEMLSMGMTNDFEIAIEEGSNMVRVGTAIFTP</sequence>
<evidence type="ECO:0000256" key="4">
    <source>
        <dbReference type="RuleBase" id="RU004514"/>
    </source>
</evidence>
<comment type="caution">
    <text evidence="6">The sequence shown here is derived from an EMBL/GenBank/DDBJ whole genome shotgun (WGS) entry which is preliminary data.</text>
</comment>
<dbReference type="CDD" id="cd00635">
    <property type="entry name" value="PLPDE_III_YBL036c_like"/>
    <property type="match status" value="1"/>
</dbReference>
<organism evidence="6 7">
    <name type="scientific">Candidatus Aquicultor secundus</name>
    <dbReference type="NCBI Taxonomy" id="1973895"/>
    <lineage>
        <taxon>Bacteria</taxon>
        <taxon>Bacillati</taxon>
        <taxon>Actinomycetota</taxon>
        <taxon>Candidatus Aquicultoria</taxon>
        <taxon>Candidatus Aquicultorales</taxon>
        <taxon>Candidatus Aquicultoraceae</taxon>
        <taxon>Candidatus Aquicultor</taxon>
    </lineage>
</organism>
<dbReference type="PROSITE" id="PS01211">
    <property type="entry name" value="UPF0001"/>
    <property type="match status" value="1"/>
</dbReference>
<dbReference type="EMBL" id="PFNG01000249">
    <property type="protein sequence ID" value="PIZ35235.1"/>
    <property type="molecule type" value="Genomic_DNA"/>
</dbReference>
<accession>A0A2M7T5B8</accession>
<dbReference type="Gene3D" id="3.20.20.10">
    <property type="entry name" value="Alanine racemase"/>
    <property type="match status" value="1"/>
</dbReference>
<dbReference type="AlphaFoldDB" id="A0A2M7T5B8"/>
<name>A0A2M7T5B8_9ACTN</name>
<comment type="cofactor">
    <cofactor evidence="3">
        <name>pyridoxal 5'-phosphate</name>
        <dbReference type="ChEBI" id="CHEBI:597326"/>
    </cofactor>
</comment>
<dbReference type="PANTHER" id="PTHR10146">
    <property type="entry name" value="PROLINE SYNTHETASE CO-TRANSCRIBED BACTERIAL HOMOLOG PROTEIN"/>
    <property type="match status" value="1"/>
</dbReference>
<evidence type="ECO:0000256" key="2">
    <source>
        <dbReference type="HAMAP-Rule" id="MF_02087"/>
    </source>
</evidence>
<dbReference type="NCBIfam" id="TIGR00044">
    <property type="entry name" value="YggS family pyridoxal phosphate-dependent enzyme"/>
    <property type="match status" value="1"/>
</dbReference>
<dbReference type="InterPro" id="IPR001608">
    <property type="entry name" value="Ala_racemase_N"/>
</dbReference>
<evidence type="ECO:0000259" key="5">
    <source>
        <dbReference type="Pfam" id="PF01168"/>
    </source>
</evidence>